<accession>A0A0E1VU69</accession>
<dbReference type="AlphaFoldDB" id="A0A0E1VU69"/>
<dbReference type="EMBL" id="CM000833">
    <property type="protein sequence ID" value="EET03664.1"/>
    <property type="molecule type" value="Genomic_DNA"/>
</dbReference>
<proteinExistence type="predicted"/>
<reference evidence="1 2" key="2">
    <citation type="submission" date="2009-05" db="EMBL/GenBank/DDBJ databases">
        <authorList>
            <person name="Harkins D.M."/>
            <person name="DeShazer D."/>
            <person name="Woods D.E."/>
            <person name="Brinkac L.M."/>
            <person name="Brown K.A."/>
            <person name="Hung G.C."/>
            <person name="Tuanyok A."/>
            <person name="Zhang B."/>
            <person name="Nierman W.C."/>
        </authorList>
    </citation>
    <scope>NUCLEOTIDE SEQUENCE [LARGE SCALE GENOMIC DNA]</scope>
    <source>
        <strain evidence="1 2">1710a</strain>
    </source>
</reference>
<dbReference type="Proteomes" id="UP000001812">
    <property type="component" value="Chromosome II"/>
</dbReference>
<name>A0A0E1VU69_BURPE</name>
<gene>
    <name evidence="1" type="ORF">BURPS1710A_A0242</name>
</gene>
<evidence type="ECO:0000313" key="2">
    <source>
        <dbReference type="Proteomes" id="UP000001812"/>
    </source>
</evidence>
<reference evidence="2" key="1">
    <citation type="submission" date="2007-08" db="EMBL/GenBank/DDBJ databases">
        <title>Annotation of Burkholderia pseudomallei 1710a.</title>
        <authorList>
            <person name="Harkins D.M."/>
            <person name="DeShazer D."/>
            <person name="Woods D.E."/>
            <person name="Brinkac L.M."/>
            <person name="Brown K.A."/>
            <person name="Hung G.C."/>
            <person name="Tuanyok A."/>
            <person name="Zhang B."/>
            <person name="Nierman W.C."/>
        </authorList>
    </citation>
    <scope>NUCLEOTIDE SEQUENCE [LARGE SCALE GENOMIC DNA]</scope>
    <source>
        <strain evidence="2">1710a</strain>
    </source>
</reference>
<dbReference type="HOGENOM" id="CLU_3325632_0_0_4"/>
<organism evidence="1 2">
    <name type="scientific">Burkholderia pseudomallei 1710a</name>
    <dbReference type="NCBI Taxonomy" id="320371"/>
    <lineage>
        <taxon>Bacteria</taxon>
        <taxon>Pseudomonadati</taxon>
        <taxon>Pseudomonadota</taxon>
        <taxon>Betaproteobacteria</taxon>
        <taxon>Burkholderiales</taxon>
        <taxon>Burkholderiaceae</taxon>
        <taxon>Burkholderia</taxon>
        <taxon>pseudomallei group</taxon>
    </lineage>
</organism>
<protein>
    <submittedName>
        <fullName evidence="1">Uncharacterized protein</fullName>
    </submittedName>
</protein>
<evidence type="ECO:0000313" key="1">
    <source>
        <dbReference type="EMBL" id="EET03664.1"/>
    </source>
</evidence>
<sequence>MILTRPIHRQIRSSHSIIFEMNSRSISYGTIPDIIDES</sequence>